<dbReference type="PANTHER" id="PTHR47843">
    <property type="entry name" value="BTB DOMAIN-CONTAINING PROTEIN-RELATED"/>
    <property type="match status" value="1"/>
</dbReference>
<accession>A0A9W9RYF6</accession>
<dbReference type="Gene3D" id="3.30.710.10">
    <property type="entry name" value="Potassium Channel Kv1.1, Chain A"/>
    <property type="match status" value="1"/>
</dbReference>
<dbReference type="PANTHER" id="PTHR47843:SF5">
    <property type="entry name" value="BTB_POZ DOMAIN PROTEIN"/>
    <property type="match status" value="1"/>
</dbReference>
<protein>
    <recommendedName>
        <fullName evidence="2">BTB domain-containing protein</fullName>
    </recommendedName>
</protein>
<feature type="region of interest" description="Disordered" evidence="1">
    <location>
        <begin position="98"/>
        <end position="124"/>
    </location>
</feature>
<proteinExistence type="predicted"/>
<sequence length="354" mass="39467">MASRTNFHQFPSTFKDCPIQVIVGPQKTVYYVHPAVLSSCGSPVLKARVNDQWIKNGTSGAIDWTEFDEETVKCALSYLYIEDYDVRDRGFVGEQFEERNDEDQMAQAASLSTNAGSSMPDSKTLNEALSERPLTPLSRCLQAGLPAETIQTAAAAFMKEPSACDEGLGDIALMHAKVYCFAHHFLFSRLENMALQRLTQLLLKCGTPTDPFFLGLSDAIRLIYGATPKSKPNNPARELLSQYVALKYTTLSEESMRALIAEGGDFMVDVTCKLARRISTSGTSTQSLEGLIDELEMNVFRLEQHTENQACLLKRAEEEILEWESWNRGISAKHKKAKRMVAPFEFSATHENLA</sequence>
<evidence type="ECO:0000256" key="1">
    <source>
        <dbReference type="SAM" id="MobiDB-lite"/>
    </source>
</evidence>
<feature type="compositionally biased region" description="Polar residues" evidence="1">
    <location>
        <begin position="107"/>
        <end position="124"/>
    </location>
</feature>
<evidence type="ECO:0000313" key="4">
    <source>
        <dbReference type="Proteomes" id="UP001148299"/>
    </source>
</evidence>
<keyword evidence="4" id="KW-1185">Reference proteome</keyword>
<gene>
    <name evidence="3" type="ORF">N7541_000119</name>
</gene>
<dbReference type="Proteomes" id="UP001148299">
    <property type="component" value="Unassembled WGS sequence"/>
</dbReference>
<reference evidence="3" key="2">
    <citation type="journal article" date="2023" name="IMA Fungus">
        <title>Comparative genomic study of the Penicillium genus elucidates a diverse pangenome and 15 lateral gene transfer events.</title>
        <authorList>
            <person name="Petersen C."/>
            <person name="Sorensen T."/>
            <person name="Nielsen M.R."/>
            <person name="Sondergaard T.E."/>
            <person name="Sorensen J.L."/>
            <person name="Fitzpatrick D.A."/>
            <person name="Frisvad J.C."/>
            <person name="Nielsen K.L."/>
        </authorList>
    </citation>
    <scope>NUCLEOTIDE SEQUENCE</scope>
    <source>
        <strain evidence="3">IBT 35675</strain>
    </source>
</reference>
<dbReference type="EMBL" id="JAPZBR010000001">
    <property type="protein sequence ID" value="KAJ5366178.1"/>
    <property type="molecule type" value="Genomic_DNA"/>
</dbReference>
<comment type="caution">
    <text evidence="3">The sequence shown here is derived from an EMBL/GenBank/DDBJ whole genome shotgun (WGS) entry which is preliminary data.</text>
</comment>
<evidence type="ECO:0000259" key="2">
    <source>
        <dbReference type="PROSITE" id="PS50097"/>
    </source>
</evidence>
<reference evidence="3" key="1">
    <citation type="submission" date="2022-12" db="EMBL/GenBank/DDBJ databases">
        <authorList>
            <person name="Petersen C."/>
        </authorList>
    </citation>
    <scope>NUCLEOTIDE SEQUENCE</scope>
    <source>
        <strain evidence="3">IBT 35675</strain>
    </source>
</reference>
<dbReference type="AlphaFoldDB" id="A0A9W9RYF6"/>
<dbReference type="InterPro" id="IPR011333">
    <property type="entry name" value="SKP1/BTB/POZ_sf"/>
</dbReference>
<dbReference type="InterPro" id="IPR000210">
    <property type="entry name" value="BTB/POZ_dom"/>
</dbReference>
<organism evidence="3 4">
    <name type="scientific">Penicillium brevicompactum</name>
    <dbReference type="NCBI Taxonomy" id="5074"/>
    <lineage>
        <taxon>Eukaryota</taxon>
        <taxon>Fungi</taxon>
        <taxon>Dikarya</taxon>
        <taxon>Ascomycota</taxon>
        <taxon>Pezizomycotina</taxon>
        <taxon>Eurotiomycetes</taxon>
        <taxon>Eurotiomycetidae</taxon>
        <taxon>Eurotiales</taxon>
        <taxon>Aspergillaceae</taxon>
        <taxon>Penicillium</taxon>
    </lineage>
</organism>
<evidence type="ECO:0000313" key="3">
    <source>
        <dbReference type="EMBL" id="KAJ5366178.1"/>
    </source>
</evidence>
<feature type="domain" description="BTB" evidence="2">
    <location>
        <begin position="17"/>
        <end position="88"/>
    </location>
</feature>
<name>A0A9W9RYF6_PENBR</name>
<dbReference type="PROSITE" id="PS50097">
    <property type="entry name" value="BTB"/>
    <property type="match status" value="1"/>
</dbReference>